<organism evidence="1 2">
    <name type="scientific">Paraburkholderia unamae</name>
    <dbReference type="NCBI Taxonomy" id="219649"/>
    <lineage>
        <taxon>Bacteria</taxon>
        <taxon>Pseudomonadati</taxon>
        <taxon>Pseudomonadota</taxon>
        <taxon>Betaproteobacteria</taxon>
        <taxon>Burkholderiales</taxon>
        <taxon>Burkholderiaceae</taxon>
        <taxon>Paraburkholderia</taxon>
    </lineage>
</organism>
<proteinExistence type="predicted"/>
<comment type="caution">
    <text evidence="1">The sequence shown here is derived from an EMBL/GenBank/DDBJ whole genome shotgun (WGS) entry which is preliminary data.</text>
</comment>
<accession>A0ACC6RXH2</accession>
<evidence type="ECO:0000313" key="1">
    <source>
        <dbReference type="EMBL" id="MEM5406264.1"/>
    </source>
</evidence>
<name>A0ACC6RXH2_9BURK</name>
<dbReference type="Proteomes" id="UP001392318">
    <property type="component" value="Unassembled WGS sequence"/>
</dbReference>
<keyword evidence="1" id="KW-0378">Hydrolase</keyword>
<dbReference type="EMBL" id="JAYMRU010000069">
    <property type="protein sequence ID" value="MEM5406264.1"/>
    <property type="molecule type" value="Genomic_DNA"/>
</dbReference>
<protein>
    <submittedName>
        <fullName evidence="1">Alpha/beta hydrolase</fullName>
    </submittedName>
</protein>
<reference evidence="1" key="1">
    <citation type="submission" date="2024-01" db="EMBL/GenBank/DDBJ databases">
        <title>The diversity of rhizobia nodulating Mimosa spp. in eleven states of Brazil covering several biomes is determined by host plant, location, and edaphic factors.</title>
        <authorList>
            <person name="Rouws L."/>
            <person name="Barauna A."/>
            <person name="Beukes C."/>
            <person name="De Faria S.M."/>
            <person name="Gross E."/>
            <person name="Dos Reis Junior F.B."/>
            <person name="Simon M."/>
            <person name="Maluk M."/>
            <person name="Odee D.W."/>
            <person name="Kenicer G."/>
            <person name="Young J.P.W."/>
            <person name="Reis V.M."/>
            <person name="Zilli J."/>
            <person name="James E.K."/>
        </authorList>
    </citation>
    <scope>NUCLEOTIDE SEQUENCE</scope>
    <source>
        <strain evidence="1">JPY452</strain>
    </source>
</reference>
<gene>
    <name evidence="1" type="ORF">VSR83_40875</name>
</gene>
<keyword evidence="2" id="KW-1185">Reference proteome</keyword>
<evidence type="ECO:0000313" key="2">
    <source>
        <dbReference type="Proteomes" id="UP001392318"/>
    </source>
</evidence>
<sequence>MTYRNHRSAIVYAFTQSFIETNGVRLSVAAQGAGPLVLLLHGFPETSYAWRHQLMGLSNAGFRAVAPDLRGFGLSDCPIEPGRYTTLDIVGDLVGIMDALGETNAVVMGNDWGATIAWQAALLRPDRFRAVVALGVPMMGRAPISPSRIFPQTEQAWFYTHYFSQPGQAESELELDVAATLRKLYFWASGDAGLRDQKTPNPFGLVARQAGLLGALPEPASPPTWLDKVDFDAFVRAYKASGFRGGLNYYRNLDRNWELQAAFDGLPVQTPALYLVGEYDTGLAIPGMHEIIGDMRKLVPNLRDSQIIQRAGHWLQQEAPDLVNAAVIEFLRNL</sequence>